<keyword evidence="2 7" id="KW-0418">Kinase</keyword>
<dbReference type="CDD" id="cd16917">
    <property type="entry name" value="HATPase_UhpB-NarQ-NarX-like"/>
    <property type="match status" value="1"/>
</dbReference>
<dbReference type="Proteomes" id="UP001501083">
    <property type="component" value="Unassembled WGS sequence"/>
</dbReference>
<keyword evidence="4" id="KW-1133">Transmembrane helix</keyword>
<reference evidence="8" key="1">
    <citation type="journal article" date="2019" name="Int. J. Syst. Evol. Microbiol.">
        <title>The Global Catalogue of Microorganisms (GCM) 10K type strain sequencing project: providing services to taxonomists for standard genome sequencing and annotation.</title>
        <authorList>
            <consortium name="The Broad Institute Genomics Platform"/>
            <consortium name="The Broad Institute Genome Sequencing Center for Infectious Disease"/>
            <person name="Wu L."/>
            <person name="Ma J."/>
        </authorList>
    </citation>
    <scope>NUCLEOTIDE SEQUENCE [LARGE SCALE GENOMIC DNA]</scope>
    <source>
        <strain evidence="8">JCM 19212</strain>
    </source>
</reference>
<feature type="transmembrane region" description="Helical" evidence="4">
    <location>
        <begin position="82"/>
        <end position="99"/>
    </location>
</feature>
<feature type="transmembrane region" description="Helical" evidence="4">
    <location>
        <begin position="58"/>
        <end position="75"/>
    </location>
</feature>
<keyword evidence="1" id="KW-0808">Transferase</keyword>
<dbReference type="Gene3D" id="1.20.5.1930">
    <property type="match status" value="1"/>
</dbReference>
<evidence type="ECO:0000256" key="3">
    <source>
        <dbReference type="ARBA" id="ARBA00023012"/>
    </source>
</evidence>
<dbReference type="Pfam" id="PF07730">
    <property type="entry name" value="HisKA_3"/>
    <property type="match status" value="1"/>
</dbReference>
<feature type="transmembrane region" description="Helical" evidence="4">
    <location>
        <begin position="105"/>
        <end position="124"/>
    </location>
</feature>
<organism evidence="7 8">
    <name type="scientific">Lysobacter panacisoli</name>
    <dbReference type="NCBI Taxonomy" id="1255263"/>
    <lineage>
        <taxon>Bacteria</taxon>
        <taxon>Pseudomonadati</taxon>
        <taxon>Pseudomonadota</taxon>
        <taxon>Gammaproteobacteria</taxon>
        <taxon>Lysobacterales</taxon>
        <taxon>Lysobacteraceae</taxon>
        <taxon>Lysobacter</taxon>
    </lineage>
</organism>
<feature type="transmembrane region" description="Helical" evidence="4">
    <location>
        <begin position="21"/>
        <end position="46"/>
    </location>
</feature>
<evidence type="ECO:0000256" key="2">
    <source>
        <dbReference type="ARBA" id="ARBA00022777"/>
    </source>
</evidence>
<keyword evidence="3" id="KW-0902">Two-component regulatory system</keyword>
<accession>A0ABP9L359</accession>
<dbReference type="PANTHER" id="PTHR24421:SF63">
    <property type="entry name" value="SENSOR HISTIDINE KINASE DESK"/>
    <property type="match status" value="1"/>
</dbReference>
<feature type="domain" description="Histidine kinase/HSP90-like ATPase" evidence="5">
    <location>
        <begin position="293"/>
        <end position="377"/>
    </location>
</feature>
<evidence type="ECO:0000313" key="8">
    <source>
        <dbReference type="Proteomes" id="UP001501083"/>
    </source>
</evidence>
<proteinExistence type="predicted"/>
<dbReference type="PANTHER" id="PTHR24421">
    <property type="entry name" value="NITRATE/NITRITE SENSOR PROTEIN NARX-RELATED"/>
    <property type="match status" value="1"/>
</dbReference>
<dbReference type="SUPFAM" id="SSF55874">
    <property type="entry name" value="ATPase domain of HSP90 chaperone/DNA topoisomerase II/histidine kinase"/>
    <property type="match status" value="1"/>
</dbReference>
<keyword evidence="4" id="KW-0812">Transmembrane</keyword>
<keyword evidence="8" id="KW-1185">Reference proteome</keyword>
<dbReference type="EMBL" id="BAABKY010000001">
    <property type="protein sequence ID" value="GAA5069617.1"/>
    <property type="molecule type" value="Genomic_DNA"/>
</dbReference>
<dbReference type="Gene3D" id="3.30.565.10">
    <property type="entry name" value="Histidine kinase-like ATPase, C-terminal domain"/>
    <property type="match status" value="1"/>
</dbReference>
<dbReference type="Pfam" id="PF02518">
    <property type="entry name" value="HATPase_c"/>
    <property type="match status" value="1"/>
</dbReference>
<sequence>MSASIVPTLLRWRGRLIPESLGLGWTPIFLLGYLAFLFLPTILAWIGESDRMFGGRTQLWPTLVSVVVFLPLYFAGYRQVGLRKVACMLAIAALGYLVLPGNPFGNTYLIYAVAFAATMGGSLWRRLAWMTAMLGVFLVEILLLRFPVFVFLVTLIVCVAVFFGNHHFLESRRKQAQLQLSHDEVRRLAALAERERIGRDLHDLLGHTLSLVALKSELAGKLIERDPPAAARELGEVTRIARDALGQVRSAVTGIRAAGVASELASARLLLESDGVSFDYEFAPVSLPGEVEIVLAMTLREAVTNIQRHARARSARVRLSTEGDEAVLSVEDDGRGGAIAPGNGLSGMRERLEALGGRLRVDSAPGRGTQLLAHVPLAWPSSETHAGAPRIQVPPAAA</sequence>
<evidence type="ECO:0000256" key="4">
    <source>
        <dbReference type="SAM" id="Phobius"/>
    </source>
</evidence>
<evidence type="ECO:0000259" key="6">
    <source>
        <dbReference type="Pfam" id="PF07730"/>
    </source>
</evidence>
<name>A0ABP9L359_9GAMM</name>
<dbReference type="InterPro" id="IPR050482">
    <property type="entry name" value="Sensor_HK_TwoCompSys"/>
</dbReference>
<dbReference type="GO" id="GO:0016301">
    <property type="term" value="F:kinase activity"/>
    <property type="evidence" value="ECO:0007669"/>
    <property type="project" value="UniProtKB-KW"/>
</dbReference>
<feature type="domain" description="Signal transduction histidine kinase subgroup 3 dimerisation and phosphoacceptor" evidence="6">
    <location>
        <begin position="193"/>
        <end position="257"/>
    </location>
</feature>
<dbReference type="InterPro" id="IPR011712">
    <property type="entry name" value="Sig_transdc_His_kin_sub3_dim/P"/>
</dbReference>
<protein>
    <submittedName>
        <fullName evidence="7">Sensor histidine kinase</fullName>
    </submittedName>
</protein>
<dbReference type="RefSeq" id="WP_233264049.1">
    <property type="nucleotide sequence ID" value="NZ_BAABKY010000001.1"/>
</dbReference>
<gene>
    <name evidence="7" type="ORF">GCM10025759_06640</name>
</gene>
<dbReference type="InterPro" id="IPR036890">
    <property type="entry name" value="HATPase_C_sf"/>
</dbReference>
<evidence type="ECO:0000256" key="1">
    <source>
        <dbReference type="ARBA" id="ARBA00022679"/>
    </source>
</evidence>
<dbReference type="InterPro" id="IPR003594">
    <property type="entry name" value="HATPase_dom"/>
</dbReference>
<evidence type="ECO:0000313" key="7">
    <source>
        <dbReference type="EMBL" id="GAA5069617.1"/>
    </source>
</evidence>
<keyword evidence="4" id="KW-0472">Membrane</keyword>
<evidence type="ECO:0000259" key="5">
    <source>
        <dbReference type="Pfam" id="PF02518"/>
    </source>
</evidence>
<feature type="transmembrane region" description="Helical" evidence="4">
    <location>
        <begin position="136"/>
        <end position="163"/>
    </location>
</feature>
<comment type="caution">
    <text evidence="7">The sequence shown here is derived from an EMBL/GenBank/DDBJ whole genome shotgun (WGS) entry which is preliminary data.</text>
</comment>